<dbReference type="PaxDb" id="55529-EKX40159"/>
<comment type="similarity">
    <text evidence="1">Belongs to the 5'-AMP-activated protein kinase beta subunit family.</text>
</comment>
<reference evidence="6" key="3">
    <citation type="submission" date="2015-06" db="UniProtKB">
        <authorList>
            <consortium name="EnsemblProtists"/>
        </authorList>
    </citation>
    <scope>IDENTIFICATION</scope>
</reference>
<evidence type="ECO:0000313" key="6">
    <source>
        <dbReference type="EnsemblProtists" id="EKX40159"/>
    </source>
</evidence>
<evidence type="ECO:0000313" key="7">
    <source>
        <dbReference type="Proteomes" id="UP000011087"/>
    </source>
</evidence>
<dbReference type="GeneID" id="17296950"/>
<dbReference type="KEGG" id="gtt:GUITHDRAFT_113640"/>
<dbReference type="SUPFAM" id="SSF81296">
    <property type="entry name" value="E set domains"/>
    <property type="match status" value="1"/>
</dbReference>
<name>L1IW98_GUITC</name>
<dbReference type="OrthoDB" id="5873279at2759"/>
<dbReference type="GO" id="GO:0005737">
    <property type="term" value="C:cytoplasm"/>
    <property type="evidence" value="ECO:0007669"/>
    <property type="project" value="TreeGrafter"/>
</dbReference>
<evidence type="ECO:0000256" key="2">
    <source>
        <dbReference type="SAM" id="MobiDB-lite"/>
    </source>
</evidence>
<keyword evidence="7" id="KW-1185">Reference proteome</keyword>
<dbReference type="Gene3D" id="2.60.40.10">
    <property type="entry name" value="Immunoglobulins"/>
    <property type="match status" value="1"/>
</dbReference>
<dbReference type="Proteomes" id="UP000011087">
    <property type="component" value="Unassembled WGS sequence"/>
</dbReference>
<dbReference type="PANTHER" id="PTHR10343">
    <property type="entry name" value="5'-AMP-ACTIVATED PROTEIN KINASE , BETA SUBUNIT"/>
    <property type="match status" value="1"/>
</dbReference>
<dbReference type="GO" id="GO:0007165">
    <property type="term" value="P:signal transduction"/>
    <property type="evidence" value="ECO:0007669"/>
    <property type="project" value="TreeGrafter"/>
</dbReference>
<gene>
    <name evidence="5" type="ORF">GUITHDRAFT_113640</name>
</gene>
<dbReference type="HOGENOM" id="CLU_1100253_0_0_1"/>
<dbReference type="EMBL" id="JH993033">
    <property type="protein sequence ID" value="EKX40159.1"/>
    <property type="molecule type" value="Genomic_DNA"/>
</dbReference>
<dbReference type="CDD" id="cd02859">
    <property type="entry name" value="E_set_AMPKbeta_like_N"/>
    <property type="match status" value="1"/>
</dbReference>
<dbReference type="InterPro" id="IPR014756">
    <property type="entry name" value="Ig_E-set"/>
</dbReference>
<evidence type="ECO:0000313" key="5">
    <source>
        <dbReference type="EMBL" id="EKX40159.1"/>
    </source>
</evidence>
<dbReference type="PANTHER" id="PTHR10343:SF84">
    <property type="entry name" value="5'-AMP-ACTIVATED PROTEIN KINASE SUBUNIT BETA-1"/>
    <property type="match status" value="1"/>
</dbReference>
<feature type="domain" description="AMP-activated protein kinase glycogen-binding" evidence="4">
    <location>
        <begin position="110"/>
        <end position="181"/>
    </location>
</feature>
<dbReference type="InterPro" id="IPR032640">
    <property type="entry name" value="AMPK1_CBM"/>
</dbReference>
<organism evidence="5">
    <name type="scientific">Guillardia theta (strain CCMP2712)</name>
    <name type="common">Cryptophyte</name>
    <dbReference type="NCBI Taxonomy" id="905079"/>
    <lineage>
        <taxon>Eukaryota</taxon>
        <taxon>Cryptophyceae</taxon>
        <taxon>Pyrenomonadales</taxon>
        <taxon>Geminigeraceae</taxon>
        <taxon>Guillardia</taxon>
    </lineage>
</organism>
<accession>L1IW98</accession>
<dbReference type="GO" id="GO:0019901">
    <property type="term" value="F:protein kinase binding"/>
    <property type="evidence" value="ECO:0007669"/>
    <property type="project" value="TreeGrafter"/>
</dbReference>
<dbReference type="InterPro" id="IPR050827">
    <property type="entry name" value="CRP1_MDG1_kinase"/>
</dbReference>
<dbReference type="STRING" id="905079.L1IW98"/>
<dbReference type="InterPro" id="IPR013783">
    <property type="entry name" value="Ig-like_fold"/>
</dbReference>
<reference evidence="5 7" key="1">
    <citation type="journal article" date="2012" name="Nature">
        <title>Algal genomes reveal evolutionary mosaicism and the fate of nucleomorphs.</title>
        <authorList>
            <consortium name="DOE Joint Genome Institute"/>
            <person name="Curtis B.A."/>
            <person name="Tanifuji G."/>
            <person name="Burki F."/>
            <person name="Gruber A."/>
            <person name="Irimia M."/>
            <person name="Maruyama S."/>
            <person name="Arias M.C."/>
            <person name="Ball S.G."/>
            <person name="Gile G.H."/>
            <person name="Hirakawa Y."/>
            <person name="Hopkins J.F."/>
            <person name="Kuo A."/>
            <person name="Rensing S.A."/>
            <person name="Schmutz J."/>
            <person name="Symeonidi A."/>
            <person name="Elias M."/>
            <person name="Eveleigh R.J."/>
            <person name="Herman E.K."/>
            <person name="Klute M.J."/>
            <person name="Nakayama T."/>
            <person name="Obornik M."/>
            <person name="Reyes-Prieto A."/>
            <person name="Armbrust E.V."/>
            <person name="Aves S.J."/>
            <person name="Beiko R.G."/>
            <person name="Coutinho P."/>
            <person name="Dacks J.B."/>
            <person name="Durnford D.G."/>
            <person name="Fast N.M."/>
            <person name="Green B.R."/>
            <person name="Grisdale C.J."/>
            <person name="Hempel F."/>
            <person name="Henrissat B."/>
            <person name="Hoppner M.P."/>
            <person name="Ishida K."/>
            <person name="Kim E."/>
            <person name="Koreny L."/>
            <person name="Kroth P.G."/>
            <person name="Liu Y."/>
            <person name="Malik S.B."/>
            <person name="Maier U.G."/>
            <person name="McRose D."/>
            <person name="Mock T."/>
            <person name="Neilson J.A."/>
            <person name="Onodera N.T."/>
            <person name="Poole A.M."/>
            <person name="Pritham E.J."/>
            <person name="Richards T.A."/>
            <person name="Rocap G."/>
            <person name="Roy S.W."/>
            <person name="Sarai C."/>
            <person name="Schaack S."/>
            <person name="Shirato S."/>
            <person name="Slamovits C.H."/>
            <person name="Spencer D.F."/>
            <person name="Suzuki S."/>
            <person name="Worden A.Z."/>
            <person name="Zauner S."/>
            <person name="Barry K."/>
            <person name="Bell C."/>
            <person name="Bharti A.K."/>
            <person name="Crow J.A."/>
            <person name="Grimwood J."/>
            <person name="Kramer R."/>
            <person name="Lindquist E."/>
            <person name="Lucas S."/>
            <person name="Salamov A."/>
            <person name="McFadden G.I."/>
            <person name="Lane C.E."/>
            <person name="Keeling P.J."/>
            <person name="Gray M.W."/>
            <person name="Grigoriev I.V."/>
            <person name="Archibald J.M."/>
        </authorList>
    </citation>
    <scope>NUCLEOTIDE SEQUENCE</scope>
    <source>
        <strain evidence="5 7">CCMP2712</strain>
    </source>
</reference>
<reference evidence="7" key="2">
    <citation type="submission" date="2012-11" db="EMBL/GenBank/DDBJ databases">
        <authorList>
            <person name="Kuo A."/>
            <person name="Curtis B.A."/>
            <person name="Tanifuji G."/>
            <person name="Burki F."/>
            <person name="Gruber A."/>
            <person name="Irimia M."/>
            <person name="Maruyama S."/>
            <person name="Arias M.C."/>
            <person name="Ball S.G."/>
            <person name="Gile G.H."/>
            <person name="Hirakawa Y."/>
            <person name="Hopkins J.F."/>
            <person name="Rensing S.A."/>
            <person name="Schmutz J."/>
            <person name="Symeonidi A."/>
            <person name="Elias M."/>
            <person name="Eveleigh R.J."/>
            <person name="Herman E.K."/>
            <person name="Klute M.J."/>
            <person name="Nakayama T."/>
            <person name="Obornik M."/>
            <person name="Reyes-Prieto A."/>
            <person name="Armbrust E.V."/>
            <person name="Aves S.J."/>
            <person name="Beiko R.G."/>
            <person name="Coutinho P."/>
            <person name="Dacks J.B."/>
            <person name="Durnford D.G."/>
            <person name="Fast N.M."/>
            <person name="Green B.R."/>
            <person name="Grisdale C."/>
            <person name="Hempe F."/>
            <person name="Henrissat B."/>
            <person name="Hoppner M.P."/>
            <person name="Ishida K.-I."/>
            <person name="Kim E."/>
            <person name="Koreny L."/>
            <person name="Kroth P.G."/>
            <person name="Liu Y."/>
            <person name="Malik S.-B."/>
            <person name="Maier U.G."/>
            <person name="McRose D."/>
            <person name="Mock T."/>
            <person name="Neilson J.A."/>
            <person name="Onodera N.T."/>
            <person name="Poole A.M."/>
            <person name="Pritham E.J."/>
            <person name="Richards T.A."/>
            <person name="Rocap G."/>
            <person name="Roy S.W."/>
            <person name="Sarai C."/>
            <person name="Schaack S."/>
            <person name="Shirato S."/>
            <person name="Slamovits C.H."/>
            <person name="Spencer D.F."/>
            <person name="Suzuki S."/>
            <person name="Worden A.Z."/>
            <person name="Zauner S."/>
            <person name="Barry K."/>
            <person name="Bell C."/>
            <person name="Bharti A.K."/>
            <person name="Crow J.A."/>
            <person name="Grimwood J."/>
            <person name="Kramer R."/>
            <person name="Lindquist E."/>
            <person name="Lucas S."/>
            <person name="Salamov A."/>
            <person name="McFadden G.I."/>
            <person name="Lane C.E."/>
            <person name="Keeling P.J."/>
            <person name="Gray M.W."/>
            <person name="Grigoriev I.V."/>
            <person name="Archibald J.M."/>
        </authorList>
    </citation>
    <scope>NUCLEOTIDE SEQUENCE</scope>
    <source>
        <strain evidence="7">CCMP2712</strain>
    </source>
</reference>
<evidence type="ECO:0000259" key="4">
    <source>
        <dbReference type="Pfam" id="PF16561"/>
    </source>
</evidence>
<protein>
    <recommendedName>
        <fullName evidence="4">AMP-activated protein kinase glycogen-binding domain-containing protein</fullName>
    </recommendedName>
</protein>
<evidence type="ECO:0000256" key="3">
    <source>
        <dbReference type="SAM" id="SignalP"/>
    </source>
</evidence>
<dbReference type="GO" id="GO:0031588">
    <property type="term" value="C:nucleotide-activated protein kinase complex"/>
    <property type="evidence" value="ECO:0007669"/>
    <property type="project" value="TreeGrafter"/>
</dbReference>
<dbReference type="GO" id="GO:0005634">
    <property type="term" value="C:nucleus"/>
    <property type="evidence" value="ECO:0007669"/>
    <property type="project" value="TreeGrafter"/>
</dbReference>
<keyword evidence="3" id="KW-0732">Signal</keyword>
<dbReference type="RefSeq" id="XP_005827139.1">
    <property type="nucleotide sequence ID" value="XM_005827082.1"/>
</dbReference>
<sequence>MAPLSSSKFSTHVLCLLIAIQWCSAASVEAANVANDVGVGRMNGAPGFTSKLRKAESDVESVVSETNEKEADPQVVVRRAEFLSSVSEDVDLSSANLPVFFSISEGVDEVEDVTVVGSWSKWLEHFKLSKHENEFNGVIPIPPGKYHFKFILDGEWTTSNQWEVEKDKDGNLNNVITVTKELVQESEAKRAAAADKHQTRSVERKDMPTEVKGSQGKPLWKQVMKLVFLPFKGLFRILLTPLLILQGLLFGRD</sequence>
<dbReference type="EnsemblProtists" id="EKX40159">
    <property type="protein sequence ID" value="EKX40159"/>
    <property type="gene ID" value="GUITHDRAFT_113640"/>
</dbReference>
<feature type="chain" id="PRO_5008770584" description="AMP-activated protein kinase glycogen-binding domain-containing protein" evidence="3">
    <location>
        <begin position="26"/>
        <end position="253"/>
    </location>
</feature>
<feature type="region of interest" description="Disordered" evidence="2">
    <location>
        <begin position="190"/>
        <end position="213"/>
    </location>
</feature>
<dbReference type="AlphaFoldDB" id="L1IW98"/>
<feature type="compositionally biased region" description="Basic and acidic residues" evidence="2">
    <location>
        <begin position="190"/>
        <end position="209"/>
    </location>
</feature>
<evidence type="ECO:0000256" key="1">
    <source>
        <dbReference type="ARBA" id="ARBA00010926"/>
    </source>
</evidence>
<dbReference type="Pfam" id="PF16561">
    <property type="entry name" value="AMPK1_CBM"/>
    <property type="match status" value="1"/>
</dbReference>
<feature type="signal peptide" evidence="3">
    <location>
        <begin position="1"/>
        <end position="25"/>
    </location>
</feature>
<proteinExistence type="inferred from homology"/>